<evidence type="ECO:0000259" key="1">
    <source>
        <dbReference type="PROSITE" id="PS51819"/>
    </source>
</evidence>
<dbReference type="SUPFAM" id="SSF54593">
    <property type="entry name" value="Glyoxalase/Bleomycin resistance protein/Dihydroxybiphenyl dioxygenase"/>
    <property type="match status" value="1"/>
</dbReference>
<reference evidence="2 3" key="1">
    <citation type="submission" date="2017-01" db="EMBL/GenBank/DDBJ databases">
        <authorList>
            <person name="Mah S.A."/>
            <person name="Swanson W.J."/>
            <person name="Moy G.W."/>
            <person name="Vacquier V.D."/>
        </authorList>
    </citation>
    <scope>NUCLEOTIDE SEQUENCE [LARGE SCALE GENOMIC DNA]</scope>
    <source>
        <strain evidence="2 3">DSM 16927</strain>
    </source>
</reference>
<dbReference type="InterPro" id="IPR004360">
    <property type="entry name" value="Glyas_Fos-R_dOase_dom"/>
</dbReference>
<gene>
    <name evidence="2" type="ORF">SAMN05421768_101652</name>
</gene>
<dbReference type="Proteomes" id="UP000186106">
    <property type="component" value="Unassembled WGS sequence"/>
</dbReference>
<accession>A0A1N7HXS6</accession>
<organism evidence="2 3">
    <name type="scientific">Chryseobacterium joostei</name>
    <dbReference type="NCBI Taxonomy" id="112234"/>
    <lineage>
        <taxon>Bacteria</taxon>
        <taxon>Pseudomonadati</taxon>
        <taxon>Bacteroidota</taxon>
        <taxon>Flavobacteriia</taxon>
        <taxon>Flavobacteriales</taxon>
        <taxon>Weeksellaceae</taxon>
        <taxon>Chryseobacterium group</taxon>
        <taxon>Chryseobacterium</taxon>
    </lineage>
</organism>
<name>A0A1N7HXS6_9FLAO</name>
<evidence type="ECO:0000313" key="3">
    <source>
        <dbReference type="Proteomes" id="UP000186106"/>
    </source>
</evidence>
<feature type="domain" description="VOC" evidence="1">
    <location>
        <begin position="24"/>
        <end position="151"/>
    </location>
</feature>
<sequence>MATSIAEKDSNFMLTKKCNDMKPKMIWANLAVANLERTQKFYTELGFKPNNPNSSNELVSFFVGEKDFVIHFFLKNILESNVKNVRFGDSQNANEIIFTLSAESKEQTDLWAEEVEKAGGKIISPPESFGNNYYGFVFADPDGHKFNVFHM</sequence>
<protein>
    <recommendedName>
        <fullName evidence="1">VOC domain-containing protein</fullName>
    </recommendedName>
</protein>
<evidence type="ECO:0000313" key="2">
    <source>
        <dbReference type="EMBL" id="SIS29520.1"/>
    </source>
</evidence>
<dbReference type="PANTHER" id="PTHR36503">
    <property type="entry name" value="BLR2520 PROTEIN"/>
    <property type="match status" value="1"/>
</dbReference>
<dbReference type="Pfam" id="PF00903">
    <property type="entry name" value="Glyoxalase"/>
    <property type="match status" value="1"/>
</dbReference>
<proteinExistence type="predicted"/>
<dbReference type="STRING" id="112234.SAMN05421768_101652"/>
<dbReference type="EMBL" id="FTNZ01000001">
    <property type="protein sequence ID" value="SIS29520.1"/>
    <property type="molecule type" value="Genomic_DNA"/>
</dbReference>
<dbReference type="PROSITE" id="PS51819">
    <property type="entry name" value="VOC"/>
    <property type="match status" value="1"/>
</dbReference>
<dbReference type="Gene3D" id="3.10.180.10">
    <property type="entry name" value="2,3-Dihydroxybiphenyl 1,2-Dioxygenase, domain 1"/>
    <property type="match status" value="1"/>
</dbReference>
<dbReference type="RefSeq" id="WP_317043330.1">
    <property type="nucleotide sequence ID" value="NZ_CP033926.1"/>
</dbReference>
<dbReference type="InterPro" id="IPR037523">
    <property type="entry name" value="VOC_core"/>
</dbReference>
<dbReference type="InterPro" id="IPR029068">
    <property type="entry name" value="Glyas_Bleomycin-R_OHBP_Dase"/>
</dbReference>
<dbReference type="AlphaFoldDB" id="A0A1N7HXS6"/>
<dbReference type="PANTHER" id="PTHR36503:SF2">
    <property type="entry name" value="BLR2408 PROTEIN"/>
    <property type="match status" value="1"/>
</dbReference>